<organism evidence="3 4">
    <name type="scientific">Arabidopsis arenosa</name>
    <name type="common">Sand rock-cress</name>
    <name type="synonym">Cardaminopsis arenosa</name>
    <dbReference type="NCBI Taxonomy" id="38785"/>
    <lineage>
        <taxon>Eukaryota</taxon>
        <taxon>Viridiplantae</taxon>
        <taxon>Streptophyta</taxon>
        <taxon>Embryophyta</taxon>
        <taxon>Tracheophyta</taxon>
        <taxon>Spermatophyta</taxon>
        <taxon>Magnoliopsida</taxon>
        <taxon>eudicotyledons</taxon>
        <taxon>Gunneridae</taxon>
        <taxon>Pentapetalae</taxon>
        <taxon>rosids</taxon>
        <taxon>malvids</taxon>
        <taxon>Brassicales</taxon>
        <taxon>Brassicaceae</taxon>
        <taxon>Camelineae</taxon>
        <taxon>Arabidopsis</taxon>
    </lineage>
</organism>
<evidence type="ECO:0000313" key="3">
    <source>
        <dbReference type="EMBL" id="CAE6127267.1"/>
    </source>
</evidence>
<dbReference type="InterPro" id="IPR018290">
    <property type="entry name" value="MULE_transposase_N"/>
</dbReference>
<proteinExistence type="predicted"/>
<reference evidence="3" key="1">
    <citation type="submission" date="2021-01" db="EMBL/GenBank/DDBJ databases">
        <authorList>
            <person name="Bezrukov I."/>
        </authorList>
    </citation>
    <scope>NUCLEOTIDE SEQUENCE</scope>
</reference>
<dbReference type="Proteomes" id="UP000682877">
    <property type="component" value="Chromosome 6"/>
</dbReference>
<protein>
    <recommendedName>
        <fullName evidence="5">Transposase MuDR plant domain-containing protein</fullName>
    </recommendedName>
</protein>
<dbReference type="Pfam" id="PF03108">
    <property type="entry name" value="DBD_Tnp_Mut"/>
    <property type="match status" value="1"/>
</dbReference>
<name>A0A8S2AQL0_ARAAE</name>
<evidence type="ECO:0000259" key="2">
    <source>
        <dbReference type="Pfam" id="PF10532"/>
    </source>
</evidence>
<accession>A0A8S2AQL0</accession>
<sequence>MKMKDSRCTIIRFDYGGCYSKNGDDVRWNPKEDQIYTLVMKGSFEEFTYSVLVDRICKKIRVDEATTTMLKLSYVPLLEDPKRQTYILDDKDVLGYLMEGDINQRRNVLHVELIEGVDQNQSWEREDGRSGIDVRNEEIADDELLANGEEVAYMDNYGMSVDDVQADEVVNLEWEDGIGLTLGQEFESKQEVQDLVEKAELQNCFEVAIFKSSPGLYVLRCRGSGCKWYLRVAKVKNSDRLSVRTYNKMHTCSPVTTTRRRDKRIATPQLVASLLLEDYRDVFDTLTPKNLIHLVQEKHGVTVSYATALRGKKQAARDVRGHLHTP</sequence>
<dbReference type="Pfam" id="PF10532">
    <property type="entry name" value="Plant_all_beta"/>
    <property type="match status" value="1"/>
</dbReference>
<keyword evidence="4" id="KW-1185">Reference proteome</keyword>
<evidence type="ECO:0008006" key="5">
    <source>
        <dbReference type="Google" id="ProtNLM"/>
    </source>
</evidence>
<gene>
    <name evidence="3" type="ORF">AARE701A_LOCUS16435</name>
</gene>
<dbReference type="EMBL" id="LR999456">
    <property type="protein sequence ID" value="CAE6127267.1"/>
    <property type="molecule type" value="Genomic_DNA"/>
</dbReference>
<dbReference type="InterPro" id="IPR004332">
    <property type="entry name" value="Transposase_MuDR"/>
</dbReference>
<dbReference type="AlphaFoldDB" id="A0A8S2AQL0"/>
<feature type="domain" description="Transposase MuDR plant" evidence="1">
    <location>
        <begin position="179"/>
        <end position="239"/>
    </location>
</feature>
<feature type="domain" description="MULE transposase N-terminal all-beta" evidence="2">
    <location>
        <begin position="58"/>
        <end position="174"/>
    </location>
</feature>
<evidence type="ECO:0000259" key="1">
    <source>
        <dbReference type="Pfam" id="PF03108"/>
    </source>
</evidence>
<evidence type="ECO:0000313" key="4">
    <source>
        <dbReference type="Proteomes" id="UP000682877"/>
    </source>
</evidence>